<evidence type="ECO:0000256" key="1">
    <source>
        <dbReference type="SAM" id="MobiDB-lite"/>
    </source>
</evidence>
<dbReference type="Proteomes" id="UP000317344">
    <property type="component" value="Chromosome"/>
</dbReference>
<dbReference type="Pfam" id="PF14155">
    <property type="entry name" value="DUF4307"/>
    <property type="match status" value="1"/>
</dbReference>
<proteinExistence type="predicted"/>
<dbReference type="RefSeq" id="WP_143907516.1">
    <property type="nucleotide sequence ID" value="NZ_CP041765.1"/>
</dbReference>
<accession>A0A516X3B6</accession>
<sequence>MNSTDGNSTHGNSTHGNATGENATHGNATGENATGAAPGSARYETNRLSPKGRKAVLVILVAIVVLLGAGAAYSYYKSLGSTDLEGQAIRYEALDDTEMAADISLTRDDPSEAAMCVIRARDREGFEVARREVYFPPTGFDSTVVTTKLRTSSLGGVVDVYGCTYEVPAYLGTDTPPGS</sequence>
<evidence type="ECO:0000256" key="2">
    <source>
        <dbReference type="SAM" id="Phobius"/>
    </source>
</evidence>
<name>A0A516X3B6_9ACTN</name>
<keyword evidence="4" id="KW-1185">Reference proteome</keyword>
<dbReference type="InterPro" id="IPR025443">
    <property type="entry name" value="DUF4307"/>
</dbReference>
<dbReference type="KEGG" id="toy:FO059_07015"/>
<dbReference type="AlphaFoldDB" id="A0A516X3B6"/>
<keyword evidence="2" id="KW-0472">Membrane</keyword>
<gene>
    <name evidence="3" type="ORF">FO059_07015</name>
</gene>
<feature type="compositionally biased region" description="Low complexity" evidence="1">
    <location>
        <begin position="22"/>
        <end position="37"/>
    </location>
</feature>
<feature type="transmembrane region" description="Helical" evidence="2">
    <location>
        <begin position="55"/>
        <end position="76"/>
    </location>
</feature>
<reference evidence="3 4" key="2">
    <citation type="submission" date="2019-07" db="EMBL/GenBank/DDBJ databases">
        <authorList>
            <person name="Huang Y."/>
        </authorList>
    </citation>
    <scope>NUCLEOTIDE SEQUENCE [LARGE SCALE GENOMIC DNA]</scope>
    <source>
        <strain evidence="3 4">HY188</strain>
    </source>
</reference>
<keyword evidence="2" id="KW-1133">Transmembrane helix</keyword>
<dbReference type="EMBL" id="CP041765">
    <property type="protein sequence ID" value="QDQ97131.1"/>
    <property type="molecule type" value="Genomic_DNA"/>
</dbReference>
<dbReference type="OrthoDB" id="4425882at2"/>
<keyword evidence="2" id="KW-0812">Transmembrane</keyword>
<evidence type="ECO:0000313" key="3">
    <source>
        <dbReference type="EMBL" id="QDQ97131.1"/>
    </source>
</evidence>
<protein>
    <submittedName>
        <fullName evidence="3">DUF4307 domain-containing protein</fullName>
    </submittedName>
</protein>
<organism evidence="3 4">
    <name type="scientific">Tomitella fengzijianii</name>
    <dbReference type="NCBI Taxonomy" id="2597660"/>
    <lineage>
        <taxon>Bacteria</taxon>
        <taxon>Bacillati</taxon>
        <taxon>Actinomycetota</taxon>
        <taxon>Actinomycetes</taxon>
        <taxon>Mycobacteriales</taxon>
        <taxon>Tomitella</taxon>
    </lineage>
</organism>
<evidence type="ECO:0000313" key="4">
    <source>
        <dbReference type="Proteomes" id="UP000317344"/>
    </source>
</evidence>
<reference evidence="3 4" key="1">
    <citation type="submission" date="2019-07" db="EMBL/GenBank/DDBJ databases">
        <title>Tomitella cavernea sp. nov., an actinomycete isolated from soil.</title>
        <authorList>
            <person name="Cheng J."/>
        </authorList>
    </citation>
    <scope>NUCLEOTIDE SEQUENCE [LARGE SCALE GENOMIC DNA]</scope>
    <source>
        <strain evidence="3 4">HY188</strain>
    </source>
</reference>
<feature type="compositionally biased region" description="Polar residues" evidence="1">
    <location>
        <begin position="1"/>
        <end position="21"/>
    </location>
</feature>
<feature type="region of interest" description="Disordered" evidence="1">
    <location>
        <begin position="1"/>
        <end position="45"/>
    </location>
</feature>